<gene>
    <name evidence="2" type="ORF">Goari_003620</name>
</gene>
<organism evidence="2 3">
    <name type="scientific">Gossypium aridum</name>
    <name type="common">American cotton</name>
    <name type="synonym">Erioxylum aridum</name>
    <dbReference type="NCBI Taxonomy" id="34290"/>
    <lineage>
        <taxon>Eukaryota</taxon>
        <taxon>Viridiplantae</taxon>
        <taxon>Streptophyta</taxon>
        <taxon>Embryophyta</taxon>
        <taxon>Tracheophyta</taxon>
        <taxon>Spermatophyta</taxon>
        <taxon>Magnoliopsida</taxon>
        <taxon>eudicotyledons</taxon>
        <taxon>Gunneridae</taxon>
        <taxon>Pentapetalae</taxon>
        <taxon>rosids</taxon>
        <taxon>malvids</taxon>
        <taxon>Malvales</taxon>
        <taxon>Malvaceae</taxon>
        <taxon>Malvoideae</taxon>
        <taxon>Gossypium</taxon>
    </lineage>
</organism>
<evidence type="ECO:0000259" key="1">
    <source>
        <dbReference type="Pfam" id="PF03478"/>
    </source>
</evidence>
<comment type="caution">
    <text evidence="2">The sequence shown here is derived from an EMBL/GenBank/DDBJ whole genome shotgun (WGS) entry which is preliminary data.</text>
</comment>
<name>A0A7J8YBZ1_GOSAI</name>
<dbReference type="EMBL" id="JABFAA010000011">
    <property type="protein sequence ID" value="MBA0697116.1"/>
    <property type="molecule type" value="Genomic_DNA"/>
</dbReference>
<feature type="domain" description="KIB1-4 beta-propeller" evidence="1">
    <location>
        <begin position="41"/>
        <end position="166"/>
    </location>
</feature>
<evidence type="ECO:0000313" key="3">
    <source>
        <dbReference type="Proteomes" id="UP000593577"/>
    </source>
</evidence>
<accession>A0A7J8YBZ1</accession>
<evidence type="ECO:0000313" key="2">
    <source>
        <dbReference type="EMBL" id="MBA0697116.1"/>
    </source>
</evidence>
<dbReference type="Proteomes" id="UP000593577">
    <property type="component" value="Unassembled WGS sequence"/>
</dbReference>
<sequence>MEKKNYKSFPLCSCNQEGAMVFDHLNQRFKLIPLPPEPSLHHDRLWKLNNKLYYCNSIEGGFQTEKLVRVFYKDDIEEETKYVNVYPLDFRKVDLHEMSIHAEIIKSSDTDCIVVAIHSLYNSLAFAKPGDKAWTPNSNLGPVVDAIYFNGKLKYLFDLVGNLCVASHNIVIKPPELMVVEFVIFKLNMITSGRRFFHWVIAPCSWDIGKGSSSTAIRPNISIQTRQRNLLPQG</sequence>
<keyword evidence="3" id="KW-1185">Reference proteome</keyword>
<protein>
    <recommendedName>
        <fullName evidence="1">KIB1-4 beta-propeller domain-containing protein</fullName>
    </recommendedName>
</protein>
<dbReference type="Pfam" id="PF03478">
    <property type="entry name" value="Beta-prop_KIB1-4"/>
    <property type="match status" value="1"/>
</dbReference>
<proteinExistence type="predicted"/>
<reference evidence="2 3" key="1">
    <citation type="journal article" date="2019" name="Genome Biol. Evol.">
        <title>Insights into the evolution of the New World diploid cottons (Gossypium, subgenus Houzingenia) based on genome sequencing.</title>
        <authorList>
            <person name="Grover C.E."/>
            <person name="Arick M.A. 2nd"/>
            <person name="Thrash A."/>
            <person name="Conover J.L."/>
            <person name="Sanders W.S."/>
            <person name="Peterson D.G."/>
            <person name="Frelichowski J.E."/>
            <person name="Scheffler J.A."/>
            <person name="Scheffler B.E."/>
            <person name="Wendel J.F."/>
        </authorList>
    </citation>
    <scope>NUCLEOTIDE SEQUENCE [LARGE SCALE GENOMIC DNA]</scope>
    <source>
        <strain evidence="2">185</strain>
        <tissue evidence="2">Leaf</tissue>
    </source>
</reference>
<dbReference type="InterPro" id="IPR005174">
    <property type="entry name" value="KIB1-4_b-propeller"/>
</dbReference>
<dbReference type="AlphaFoldDB" id="A0A7J8YBZ1"/>